<dbReference type="InterPro" id="IPR011235">
    <property type="entry name" value="MepB-like"/>
</dbReference>
<evidence type="ECO:0000313" key="1">
    <source>
        <dbReference type="EMBL" id="GAE32914.1"/>
    </source>
</evidence>
<comment type="caution">
    <text evidence="1">The sequence shown here is derived from an EMBL/GenBank/DDBJ whole genome shotgun (WGS) entry which is preliminary data.</text>
</comment>
<accession>W4QNM0</accession>
<dbReference type="Gene3D" id="3.40.1350.140">
    <property type="entry name" value="MepB-like"/>
    <property type="match status" value="1"/>
</dbReference>
<dbReference type="InterPro" id="IPR038231">
    <property type="entry name" value="MepB-like_sf"/>
</dbReference>
<organism evidence="1 2">
    <name type="scientific">Halalkalibacter hemicellulosilyticusJCM 9152</name>
    <dbReference type="NCBI Taxonomy" id="1236971"/>
    <lineage>
        <taxon>Bacteria</taxon>
        <taxon>Bacillati</taxon>
        <taxon>Bacillota</taxon>
        <taxon>Bacilli</taxon>
        <taxon>Bacillales</taxon>
        <taxon>Bacillaceae</taxon>
        <taxon>Halalkalibacter</taxon>
    </lineage>
</organism>
<evidence type="ECO:0008006" key="3">
    <source>
        <dbReference type="Google" id="ProtNLM"/>
    </source>
</evidence>
<keyword evidence="2" id="KW-1185">Reference proteome</keyword>
<dbReference type="PIRSF" id="PIRSF032285">
    <property type="entry name" value="UCP032285"/>
    <property type="match status" value="1"/>
</dbReference>
<dbReference type="Pfam" id="PF08877">
    <property type="entry name" value="MepB-like"/>
    <property type="match status" value="1"/>
</dbReference>
<reference evidence="1" key="1">
    <citation type="journal article" date="2014" name="Genome Announc.">
        <title>Draft Genome Sequences of Three Alkaliphilic Bacillus Strains, Bacillus wakoensis JCM 9140T, Bacillus akibai JCM 9157T, and Bacillus hemicellulosilyticus JCM 9152T.</title>
        <authorList>
            <person name="Yuki M."/>
            <person name="Oshima K."/>
            <person name="Suda W."/>
            <person name="Oshida Y."/>
            <person name="Kitamura K."/>
            <person name="Iida T."/>
            <person name="Hattori M."/>
            <person name="Ohkuma M."/>
        </authorList>
    </citation>
    <scope>NUCLEOTIDE SEQUENCE [LARGE SCALE GENOMIC DNA]</scope>
    <source>
        <strain evidence="1">JCM 9152</strain>
    </source>
</reference>
<protein>
    <recommendedName>
        <fullName evidence="3">MepB protein</fullName>
    </recommendedName>
</protein>
<dbReference type="RefSeq" id="WP_201768806.1">
    <property type="nucleotide sequence ID" value="NZ_BAUU01000061.1"/>
</dbReference>
<dbReference type="Proteomes" id="UP000018895">
    <property type="component" value="Unassembled WGS sequence"/>
</dbReference>
<dbReference type="STRING" id="1236971.JCM9152_4509"/>
<evidence type="ECO:0000313" key="2">
    <source>
        <dbReference type="Proteomes" id="UP000018895"/>
    </source>
</evidence>
<sequence length="188" mass="21810">MTIYNNSNLRNLKDSELNAGLPTMPYQLEMAIKYAYENVGMTLTNKVIREPESSEYGACRFEIEGKEVVYRDAKITPVKVGQFVTVWKRPLDIIIPFDSTDSVDFIIIGVRDSQNQGQFVFDKKILIEKRIMSHSNKKGKTAFRVYPPWTQPVNKQAVNTQKWQLRYFFSFGPNETVDIEGIRQLFKL</sequence>
<dbReference type="AlphaFoldDB" id="W4QNM0"/>
<proteinExistence type="predicted"/>
<gene>
    <name evidence="1" type="ORF">JCM9152_4509</name>
</gene>
<name>W4QNM0_9BACI</name>
<dbReference type="EMBL" id="BAUU01000061">
    <property type="protein sequence ID" value="GAE32914.1"/>
    <property type="molecule type" value="Genomic_DNA"/>
</dbReference>